<keyword evidence="3" id="KW-1185">Reference proteome</keyword>
<dbReference type="GO" id="GO:0140359">
    <property type="term" value="F:ABC-type transporter activity"/>
    <property type="evidence" value="ECO:0007669"/>
    <property type="project" value="InterPro"/>
</dbReference>
<dbReference type="AlphaFoldDB" id="A0A3D9T2X1"/>
<feature type="transmembrane region" description="Helical" evidence="1">
    <location>
        <begin position="25"/>
        <end position="45"/>
    </location>
</feature>
<keyword evidence="1" id="KW-1133">Transmembrane helix</keyword>
<organism evidence="2 3">
    <name type="scientific">Thermomonospora umbrina</name>
    <dbReference type="NCBI Taxonomy" id="111806"/>
    <lineage>
        <taxon>Bacteria</taxon>
        <taxon>Bacillati</taxon>
        <taxon>Actinomycetota</taxon>
        <taxon>Actinomycetes</taxon>
        <taxon>Streptosporangiales</taxon>
        <taxon>Thermomonosporaceae</taxon>
        <taxon>Thermomonospora</taxon>
    </lineage>
</organism>
<dbReference type="Pfam" id="PF12679">
    <property type="entry name" value="ABC2_membrane_2"/>
    <property type="match status" value="1"/>
</dbReference>
<name>A0A3D9T2X1_9ACTN</name>
<feature type="transmembrane region" description="Helical" evidence="1">
    <location>
        <begin position="108"/>
        <end position="131"/>
    </location>
</feature>
<comment type="caution">
    <text evidence="2">The sequence shown here is derived from an EMBL/GenBank/DDBJ whole genome shotgun (WGS) entry which is preliminary data.</text>
</comment>
<feature type="transmembrane region" description="Helical" evidence="1">
    <location>
        <begin position="173"/>
        <end position="193"/>
    </location>
</feature>
<accession>A0A3D9T2X1</accession>
<dbReference type="OrthoDB" id="149032at2"/>
<dbReference type="GO" id="GO:0005886">
    <property type="term" value="C:plasma membrane"/>
    <property type="evidence" value="ECO:0007669"/>
    <property type="project" value="UniProtKB-SubCell"/>
</dbReference>
<keyword evidence="1" id="KW-0812">Transmembrane</keyword>
<evidence type="ECO:0000313" key="3">
    <source>
        <dbReference type="Proteomes" id="UP000256661"/>
    </source>
</evidence>
<reference evidence="2 3" key="1">
    <citation type="submission" date="2018-08" db="EMBL/GenBank/DDBJ databases">
        <title>Sequencing the genomes of 1000 actinobacteria strains.</title>
        <authorList>
            <person name="Klenk H.-P."/>
        </authorList>
    </citation>
    <scope>NUCLEOTIDE SEQUENCE [LARGE SCALE GENOMIC DNA]</scope>
    <source>
        <strain evidence="2 3">DSM 43927</strain>
    </source>
</reference>
<dbReference type="PANTHER" id="PTHR43471">
    <property type="entry name" value="ABC TRANSPORTER PERMEASE"/>
    <property type="match status" value="1"/>
</dbReference>
<evidence type="ECO:0000313" key="2">
    <source>
        <dbReference type="EMBL" id="REE98171.1"/>
    </source>
</evidence>
<dbReference type="PANTHER" id="PTHR43471:SF3">
    <property type="entry name" value="ABC TRANSPORTER PERMEASE PROTEIN NATB"/>
    <property type="match status" value="1"/>
</dbReference>
<feature type="transmembrane region" description="Helical" evidence="1">
    <location>
        <begin position="288"/>
        <end position="307"/>
    </location>
</feature>
<dbReference type="EMBL" id="QTTT01000001">
    <property type="protein sequence ID" value="REE98171.1"/>
    <property type="molecule type" value="Genomic_DNA"/>
</dbReference>
<dbReference type="RefSeq" id="WP_116023661.1">
    <property type="nucleotide sequence ID" value="NZ_QTTT01000001.1"/>
</dbReference>
<dbReference type="Proteomes" id="UP000256661">
    <property type="component" value="Unassembled WGS sequence"/>
</dbReference>
<feature type="transmembrane region" description="Helical" evidence="1">
    <location>
        <begin position="57"/>
        <end position="77"/>
    </location>
</feature>
<evidence type="ECO:0000256" key="1">
    <source>
        <dbReference type="SAM" id="Phobius"/>
    </source>
</evidence>
<gene>
    <name evidence="2" type="ORF">DFJ69_3655</name>
</gene>
<feature type="transmembrane region" description="Helical" evidence="1">
    <location>
        <begin position="137"/>
        <end position="161"/>
    </location>
</feature>
<protein>
    <submittedName>
        <fullName evidence="2">ABC-2 family transporter</fullName>
    </submittedName>
</protein>
<sequence length="325" mass="35136">MSLRGIGLVAGQEMRTRLRAGRWRWLLGVWFVVASALAALFRWALEAEDSVNPAVSMFGGVMLFVLLLTLLVAPALTAQSINGDRERGTLATLQLTRLSAADIVLGKLLAAWGVGLVVLGVTLPIAAWPVLEGAIGVGRAVVVTLVVALLIGVVCVVSMALSALVTRSITSALLSYLTVFALMAGTPLLYFLALPLTTVTVYEESVGEVIHYEEDRSERIWWLLAPNPFVVLADAAPRLPKKMRVVDGYEREPFDPLGDIGHAVREAREGTYGDAYIGERPMKEPGPVWTYGLAFDLVLAGGAVWITTRRLRTPAHKISRGVRIA</sequence>
<proteinExistence type="predicted"/>
<keyword evidence="1" id="KW-0472">Membrane</keyword>